<proteinExistence type="predicted"/>
<keyword evidence="3" id="KW-1185">Reference proteome</keyword>
<dbReference type="EMBL" id="RCZC01000002">
    <property type="protein sequence ID" value="TPG55172.1"/>
    <property type="molecule type" value="Genomic_DNA"/>
</dbReference>
<organism evidence="2 3">
    <name type="scientific">Sphingomonas glacialis</name>
    <dbReference type="NCBI Taxonomy" id="658225"/>
    <lineage>
        <taxon>Bacteria</taxon>
        <taxon>Pseudomonadati</taxon>
        <taxon>Pseudomonadota</taxon>
        <taxon>Alphaproteobacteria</taxon>
        <taxon>Sphingomonadales</taxon>
        <taxon>Sphingomonadaceae</taxon>
        <taxon>Sphingomonas</taxon>
    </lineage>
</organism>
<evidence type="ECO:0000313" key="2">
    <source>
        <dbReference type="EMBL" id="TPG55172.1"/>
    </source>
</evidence>
<reference evidence="2 3" key="1">
    <citation type="journal article" date="2019" name="Environ. Microbiol.">
        <title>Species interactions and distinct microbial communities in high Arctic permafrost affected cryosols are associated with the CH4 and CO2 gas fluxes.</title>
        <authorList>
            <person name="Altshuler I."/>
            <person name="Hamel J."/>
            <person name="Turney S."/>
            <person name="Magnuson E."/>
            <person name="Levesque R."/>
            <person name="Greer C."/>
            <person name="Whyte L.G."/>
        </authorList>
    </citation>
    <scope>NUCLEOTIDE SEQUENCE [LARGE SCALE GENOMIC DNA]</scope>
    <source>
        <strain evidence="2 3">E6.1</strain>
    </source>
</reference>
<sequence length="122" mass="12936">MRLLLAALTLAAFAAPSVARDRTPAATPAGVPQSCIPLASIRETRVRDDRTIDFITSGKRAYRNTLPFACPSLGFEERFSYATSLSQLCSTDTITVLYSGAALSPGATCGLGQFQPVTLAHN</sequence>
<name>A0A502G0V1_9SPHN</name>
<protein>
    <submittedName>
        <fullName evidence="2">Uncharacterized protein</fullName>
    </submittedName>
</protein>
<gene>
    <name evidence="2" type="ORF">EAH76_11485</name>
</gene>
<dbReference type="OrthoDB" id="7391925at2"/>
<keyword evidence="1" id="KW-0732">Signal</keyword>
<dbReference type="RefSeq" id="WP_140850302.1">
    <property type="nucleotide sequence ID" value="NZ_RCZC01000002.1"/>
</dbReference>
<evidence type="ECO:0000313" key="3">
    <source>
        <dbReference type="Proteomes" id="UP000319931"/>
    </source>
</evidence>
<feature type="signal peptide" evidence="1">
    <location>
        <begin position="1"/>
        <end position="19"/>
    </location>
</feature>
<evidence type="ECO:0000256" key="1">
    <source>
        <dbReference type="SAM" id="SignalP"/>
    </source>
</evidence>
<dbReference type="Proteomes" id="UP000319931">
    <property type="component" value="Unassembled WGS sequence"/>
</dbReference>
<dbReference type="AlphaFoldDB" id="A0A502G0V1"/>
<feature type="chain" id="PRO_5021390116" evidence="1">
    <location>
        <begin position="20"/>
        <end position="122"/>
    </location>
</feature>
<comment type="caution">
    <text evidence="2">The sequence shown here is derived from an EMBL/GenBank/DDBJ whole genome shotgun (WGS) entry which is preliminary data.</text>
</comment>
<accession>A0A502G0V1</accession>